<dbReference type="InterPro" id="IPR004843">
    <property type="entry name" value="Calcineurin-like_PHP"/>
</dbReference>
<dbReference type="Gene3D" id="3.60.21.10">
    <property type="match status" value="1"/>
</dbReference>
<evidence type="ECO:0000313" key="4">
    <source>
        <dbReference type="Proteomes" id="UP000189059"/>
    </source>
</evidence>
<dbReference type="InterPro" id="IPR029052">
    <property type="entry name" value="Metallo-depent_PP-like"/>
</dbReference>
<dbReference type="RefSeq" id="WP_077565409.1">
    <property type="nucleotide sequence ID" value="NZ_CP016809.1"/>
</dbReference>
<evidence type="ECO:0000259" key="1">
    <source>
        <dbReference type="Pfam" id="PF00149"/>
    </source>
</evidence>
<name>A0A1B2DVV9_9BACL</name>
<proteinExistence type="predicted"/>
<dbReference type="GO" id="GO:0016020">
    <property type="term" value="C:membrane"/>
    <property type="evidence" value="ECO:0007669"/>
    <property type="project" value="GOC"/>
</dbReference>
<reference evidence="2" key="1">
    <citation type="submission" date="2016-08" db="EMBL/GenBank/DDBJ databases">
        <title>Complete Genome Seqeunce of Paenibacillus sp. nov. IHBB 9852 from high altitute lake of Indian trans-Himalayas.</title>
        <authorList>
            <person name="Kiran S."/>
            <person name="Swarnkar M.K."/>
            <person name="Rana A."/>
            <person name="Tewari R."/>
            <person name="Gulati A."/>
        </authorList>
    </citation>
    <scope>NUCLEOTIDE SEQUENCE [LARGE SCALE GENOMIC DNA]</scope>
    <source>
        <strain evidence="2">IHBB 9852</strain>
    </source>
</reference>
<dbReference type="SUPFAM" id="SSF56300">
    <property type="entry name" value="Metallo-dependent phosphatases"/>
    <property type="match status" value="1"/>
</dbReference>
<dbReference type="EMBL" id="MRVI01000001">
    <property type="protein sequence ID" value="OOC60841.1"/>
    <property type="molecule type" value="Genomic_DNA"/>
</dbReference>
<accession>A0A1B2DVV9</accession>
<feature type="domain" description="Calcineurin-like phosphoesterase" evidence="1">
    <location>
        <begin position="47"/>
        <end position="202"/>
    </location>
</feature>
<dbReference type="PANTHER" id="PTHR31302">
    <property type="entry name" value="TRANSMEMBRANE PROTEIN WITH METALLOPHOSPHOESTERASE DOMAIN-RELATED"/>
    <property type="match status" value="1"/>
</dbReference>
<keyword evidence="4" id="KW-1185">Reference proteome</keyword>
<dbReference type="PANTHER" id="PTHR31302:SF32">
    <property type="entry name" value="PHOSPHOESTERASE"/>
    <property type="match status" value="1"/>
</dbReference>
<dbReference type="Proteomes" id="UP000189059">
    <property type="component" value="Unassembled WGS sequence"/>
</dbReference>
<reference evidence="3 4" key="2">
    <citation type="submission" date="2016-12" db="EMBL/GenBank/DDBJ databases">
        <title>Genome sequencing and description of Paenibacillus sp. nov. from high altitude lake in the Indian Trans- Himalayas.</title>
        <authorList>
            <person name="Kiran S."/>
            <person name="Swarnkar M.K."/>
            <person name="Rana A."/>
            <person name="Tewari R."/>
            <person name="Gulati A."/>
        </authorList>
    </citation>
    <scope>NUCLEOTIDE SEQUENCE [LARGE SCALE GENOMIC DNA]</scope>
    <source>
        <strain evidence="3 4">IHBB 9951</strain>
    </source>
</reference>
<gene>
    <name evidence="3" type="ORF">BBD40_02440</name>
    <name evidence="2" type="ORF">BBD41_04230</name>
</gene>
<dbReference type="KEGG" id="pib:BBD41_04230"/>
<dbReference type="GO" id="GO:0009245">
    <property type="term" value="P:lipid A biosynthetic process"/>
    <property type="evidence" value="ECO:0007669"/>
    <property type="project" value="TreeGrafter"/>
</dbReference>
<evidence type="ECO:0000313" key="2">
    <source>
        <dbReference type="EMBL" id="ANY71854.1"/>
    </source>
</evidence>
<dbReference type="Pfam" id="PF00149">
    <property type="entry name" value="Metallophos"/>
    <property type="match status" value="1"/>
</dbReference>
<protein>
    <submittedName>
        <fullName evidence="2">Metallophosphoesterase</fullName>
    </submittedName>
</protein>
<sequence>MSIWLWLSGAAAAGVGVLGWMRAEAEGYRVREEEVASERIPASFDGFRILFLTDIHRRELSERKLMAALQPVDCVLLGGDITEKGVPLERLRHNMEVLRRVAPVYAVLGNHDLYAGKDAVKKVLKETAVTLLSDKTVPITVGSDCISLSGIRQPKSKRHPYSQFKGSLQGGEYHILLVHDPIWLKGREEANCDLLLAGHTHGGQIVLPLAGAVRLERFYKSFKSGWYSIPRAASGDLPDTRVLISRGFGTSHIPLRLLCPAEYHVLTLRKK</sequence>
<dbReference type="OrthoDB" id="9780884at2"/>
<dbReference type="AlphaFoldDB" id="A0A1B2DVV9"/>
<dbReference type="EMBL" id="CP016809">
    <property type="protein sequence ID" value="ANY71854.1"/>
    <property type="molecule type" value="Genomic_DNA"/>
</dbReference>
<dbReference type="GO" id="GO:0008758">
    <property type="term" value="F:UDP-2,3-diacylglucosamine hydrolase activity"/>
    <property type="evidence" value="ECO:0007669"/>
    <property type="project" value="TreeGrafter"/>
</dbReference>
<dbReference type="InterPro" id="IPR051158">
    <property type="entry name" value="Metallophosphoesterase_sf"/>
</dbReference>
<organism evidence="2">
    <name type="scientific">Paenibacillus ihbetae</name>
    <dbReference type="NCBI Taxonomy" id="1870820"/>
    <lineage>
        <taxon>Bacteria</taxon>
        <taxon>Bacillati</taxon>
        <taxon>Bacillota</taxon>
        <taxon>Bacilli</taxon>
        <taxon>Bacillales</taxon>
        <taxon>Paenibacillaceae</taxon>
        <taxon>Paenibacillus</taxon>
    </lineage>
</organism>
<evidence type="ECO:0000313" key="3">
    <source>
        <dbReference type="EMBL" id="OOC60841.1"/>
    </source>
</evidence>